<accession>A0A0F0CNF8</accession>
<reference evidence="1 2" key="1">
    <citation type="submission" date="2015-02" db="EMBL/GenBank/DDBJ databases">
        <title>Single-cell genomics of uncultivated deep-branching MTB reveals a conserved set of magnetosome genes.</title>
        <authorList>
            <person name="Kolinko S."/>
            <person name="Richter M."/>
            <person name="Glockner F.O."/>
            <person name="Brachmann A."/>
            <person name="Schuler D."/>
        </authorList>
    </citation>
    <scope>NUCLEOTIDE SEQUENCE [LARGE SCALE GENOMIC DNA]</scope>
    <source>
        <strain evidence="1">SKK-01</strain>
    </source>
</reference>
<gene>
    <name evidence="1" type="ORF">OMAG_001274</name>
</gene>
<evidence type="ECO:0000313" key="1">
    <source>
        <dbReference type="EMBL" id="KJJ84863.1"/>
    </source>
</evidence>
<dbReference type="EMBL" id="JYNY01000248">
    <property type="protein sequence ID" value="KJJ84863.1"/>
    <property type="molecule type" value="Genomic_DNA"/>
</dbReference>
<protein>
    <submittedName>
        <fullName evidence="1">Uncharacterized protein</fullName>
    </submittedName>
</protein>
<dbReference type="Proteomes" id="UP000033428">
    <property type="component" value="Unassembled WGS sequence"/>
</dbReference>
<organism evidence="1 2">
    <name type="scientific">Candidatus Omnitrophus magneticus</name>
    <dbReference type="NCBI Taxonomy" id="1609969"/>
    <lineage>
        <taxon>Bacteria</taxon>
        <taxon>Pseudomonadati</taxon>
        <taxon>Candidatus Omnitrophota</taxon>
        <taxon>Candidatus Omnitrophus</taxon>
    </lineage>
</organism>
<keyword evidence="2" id="KW-1185">Reference proteome</keyword>
<proteinExistence type="predicted"/>
<sequence length="160" mass="18097">MNERVSGMPNKDALNIIRITICSKEKLEEMKTRGIDLASNQYPVAMESLPDGECEKVLMNFEAALAIGLSQATLVIAKNNKEDLAELKQKITEKLKEILKIFIRKEDFTINEDTLSYMVSEISETRVEMAIVHALPSIVKMPVDSIWEKIQLANLFLQQA</sequence>
<comment type="caution">
    <text evidence="1">The sequence shown here is derived from an EMBL/GenBank/DDBJ whole genome shotgun (WGS) entry which is preliminary data.</text>
</comment>
<name>A0A0F0CNF8_9BACT</name>
<dbReference type="AlphaFoldDB" id="A0A0F0CNF8"/>
<evidence type="ECO:0000313" key="2">
    <source>
        <dbReference type="Proteomes" id="UP000033428"/>
    </source>
</evidence>